<feature type="non-terminal residue" evidence="1">
    <location>
        <position position="1"/>
    </location>
</feature>
<protein>
    <submittedName>
        <fullName evidence="1">Uncharacterized protein</fullName>
    </submittedName>
</protein>
<dbReference type="AlphaFoldDB" id="X1BQG7"/>
<accession>X1BQG7</accession>
<reference evidence="1" key="1">
    <citation type="journal article" date="2014" name="Front. Microbiol.">
        <title>High frequency of phylogenetically diverse reductive dehalogenase-homologous genes in deep subseafloor sedimentary metagenomes.</title>
        <authorList>
            <person name="Kawai M."/>
            <person name="Futagami T."/>
            <person name="Toyoda A."/>
            <person name="Takaki Y."/>
            <person name="Nishi S."/>
            <person name="Hori S."/>
            <person name="Arai W."/>
            <person name="Tsubouchi T."/>
            <person name="Morono Y."/>
            <person name="Uchiyama I."/>
            <person name="Ito T."/>
            <person name="Fujiyama A."/>
            <person name="Inagaki F."/>
            <person name="Takami H."/>
        </authorList>
    </citation>
    <scope>NUCLEOTIDE SEQUENCE</scope>
    <source>
        <strain evidence="1">Expedition CK06-06</strain>
    </source>
</reference>
<dbReference type="EMBL" id="BART01010198">
    <property type="protein sequence ID" value="GAG86393.1"/>
    <property type="molecule type" value="Genomic_DNA"/>
</dbReference>
<gene>
    <name evidence="1" type="ORF">S01H4_22304</name>
</gene>
<organism evidence="1">
    <name type="scientific">marine sediment metagenome</name>
    <dbReference type="NCBI Taxonomy" id="412755"/>
    <lineage>
        <taxon>unclassified sequences</taxon>
        <taxon>metagenomes</taxon>
        <taxon>ecological metagenomes</taxon>
    </lineage>
</organism>
<name>X1BQG7_9ZZZZ</name>
<comment type="caution">
    <text evidence="1">The sequence shown here is derived from an EMBL/GenBank/DDBJ whole genome shotgun (WGS) entry which is preliminary data.</text>
</comment>
<sequence>NERTDILLVVNRAIDMNVNQYDDNYMLCQNILNILSDTCLSIDPLVSTNVAFNQKYGIVPEPNIDPLLTQWIGKNNIKSPYFKRLVIAKPNMVKFFTEANLGPSDPNDPNSTPLNKMLSVGINGVTTRGMMTYIFGLYTHVNKMQQDPNAKQFLTATPLMYKYFKNTFDMLAARPQTFNKKGKPIPIFDPTYFRYAALQSIIQDNLYKKNELNNEQRTLTGNFIKDYRGLDIATVEQKRISNEMKQRIELEEELVSGVSKIIRDRKKAGL</sequence>
<evidence type="ECO:0000313" key="1">
    <source>
        <dbReference type="EMBL" id="GAG86393.1"/>
    </source>
</evidence>
<proteinExistence type="predicted"/>